<protein>
    <submittedName>
        <fullName evidence="1">Uncharacterized protein</fullName>
    </submittedName>
</protein>
<dbReference type="AlphaFoldDB" id="A0A1I2FP38"/>
<evidence type="ECO:0000313" key="2">
    <source>
        <dbReference type="Proteomes" id="UP000199400"/>
    </source>
</evidence>
<gene>
    <name evidence="1" type="ORF">SAMN02745121_06721</name>
</gene>
<dbReference type="EMBL" id="FOMX01000027">
    <property type="protein sequence ID" value="SFF06216.1"/>
    <property type="molecule type" value="Genomic_DNA"/>
</dbReference>
<dbReference type="Proteomes" id="UP000199400">
    <property type="component" value="Unassembled WGS sequence"/>
</dbReference>
<accession>A0A1I2FP38</accession>
<evidence type="ECO:0000313" key="1">
    <source>
        <dbReference type="EMBL" id="SFF06216.1"/>
    </source>
</evidence>
<sequence length="119" mass="12710">MKVVVAKSIRVFYGKEHGLLGRSRLDFKWGINPPISPLSIVHVSAAEATDYGSAYVIGPHGQTQQDYIFSLGDADVWVSNVSPHSGGVAFILHVGAPAPVDVVVTITVEDGTPQQFRAP</sequence>
<keyword evidence="2" id="KW-1185">Reference proteome</keyword>
<name>A0A1I2FP38_9BACT</name>
<organism evidence="1 2">
    <name type="scientific">Nannocystis exedens</name>
    <dbReference type="NCBI Taxonomy" id="54"/>
    <lineage>
        <taxon>Bacteria</taxon>
        <taxon>Pseudomonadati</taxon>
        <taxon>Myxococcota</taxon>
        <taxon>Polyangia</taxon>
        <taxon>Nannocystales</taxon>
        <taxon>Nannocystaceae</taxon>
        <taxon>Nannocystis</taxon>
    </lineage>
</organism>
<proteinExistence type="predicted"/>
<reference evidence="2" key="1">
    <citation type="submission" date="2016-10" db="EMBL/GenBank/DDBJ databases">
        <authorList>
            <person name="Varghese N."/>
            <person name="Submissions S."/>
        </authorList>
    </citation>
    <scope>NUCLEOTIDE SEQUENCE [LARGE SCALE GENOMIC DNA]</scope>
    <source>
        <strain evidence="2">ATCC 25963</strain>
    </source>
</reference>